<gene>
    <name evidence="2" type="ORF">CTZ28_03330</name>
</gene>
<protein>
    <submittedName>
        <fullName evidence="2">Uncharacterized protein</fullName>
    </submittedName>
</protein>
<organism evidence="2 3">
    <name type="scientific">Streptomyces shenzhenensis</name>
    <dbReference type="NCBI Taxonomy" id="943815"/>
    <lineage>
        <taxon>Bacteria</taxon>
        <taxon>Bacillati</taxon>
        <taxon>Actinomycetota</taxon>
        <taxon>Actinomycetes</taxon>
        <taxon>Kitasatosporales</taxon>
        <taxon>Streptomycetaceae</taxon>
        <taxon>Streptomyces</taxon>
    </lineage>
</organism>
<evidence type="ECO:0000313" key="2">
    <source>
        <dbReference type="EMBL" id="RMB86987.1"/>
    </source>
</evidence>
<evidence type="ECO:0000313" key="3">
    <source>
        <dbReference type="Proteomes" id="UP000270471"/>
    </source>
</evidence>
<sequence length="61" mass="5967">MQTALGLSPTEAGLVTAHGPLGAVLGSAGIGVLLQTRIATATGQQPTQPPSTCPPSTVRTS</sequence>
<dbReference type="AlphaFoldDB" id="A0A3M0ID56"/>
<dbReference type="EMBL" id="PENI01000002">
    <property type="protein sequence ID" value="RMB86987.1"/>
    <property type="molecule type" value="Genomic_DNA"/>
</dbReference>
<evidence type="ECO:0000256" key="1">
    <source>
        <dbReference type="SAM" id="MobiDB-lite"/>
    </source>
</evidence>
<dbReference type="Proteomes" id="UP000270471">
    <property type="component" value="Unassembled WGS sequence"/>
</dbReference>
<name>A0A3M0ID56_9ACTN</name>
<proteinExistence type="predicted"/>
<dbReference type="RefSeq" id="WP_183154251.1">
    <property type="nucleotide sequence ID" value="NZ_PENI01000002.1"/>
</dbReference>
<keyword evidence="3" id="KW-1185">Reference proteome</keyword>
<accession>A0A3M0ID56</accession>
<comment type="caution">
    <text evidence="2">The sequence shown here is derived from an EMBL/GenBank/DDBJ whole genome shotgun (WGS) entry which is preliminary data.</text>
</comment>
<reference evidence="2 3" key="1">
    <citation type="submission" date="2017-11" db="EMBL/GenBank/DDBJ databases">
        <title>Draft genome of actinobacteria isolated from guarana (Paullinia cupana (Mart.) Ducke.</title>
        <authorList>
            <person name="Siqueira K.A."/>
            <person name="Liotti R.G."/>
            <person name="Mendes T.A.O."/>
            <person name="Soares M.A."/>
        </authorList>
    </citation>
    <scope>NUCLEOTIDE SEQUENCE [LARGE SCALE GENOMIC DNA]</scope>
    <source>
        <strain evidence="2 3">193</strain>
    </source>
</reference>
<feature type="region of interest" description="Disordered" evidence="1">
    <location>
        <begin position="41"/>
        <end position="61"/>
    </location>
</feature>